<accession>A0ABR1KTV8</accession>
<dbReference type="Proteomes" id="UP001363622">
    <property type="component" value="Unassembled WGS sequence"/>
</dbReference>
<feature type="region of interest" description="Disordered" evidence="1">
    <location>
        <begin position="39"/>
        <end position="61"/>
    </location>
</feature>
<evidence type="ECO:0000256" key="1">
    <source>
        <dbReference type="SAM" id="MobiDB-lite"/>
    </source>
</evidence>
<protein>
    <submittedName>
        <fullName evidence="2">Uncharacterized protein</fullName>
    </submittedName>
</protein>
<gene>
    <name evidence="2" type="ORF">IWZ03DRAFT_97825</name>
</gene>
<proteinExistence type="predicted"/>
<keyword evidence="3" id="KW-1185">Reference proteome</keyword>
<organism evidence="2 3">
    <name type="scientific">Phyllosticta citriasiana</name>
    <dbReference type="NCBI Taxonomy" id="595635"/>
    <lineage>
        <taxon>Eukaryota</taxon>
        <taxon>Fungi</taxon>
        <taxon>Dikarya</taxon>
        <taxon>Ascomycota</taxon>
        <taxon>Pezizomycotina</taxon>
        <taxon>Dothideomycetes</taxon>
        <taxon>Dothideomycetes incertae sedis</taxon>
        <taxon>Botryosphaeriales</taxon>
        <taxon>Phyllostictaceae</taxon>
        <taxon>Phyllosticta</taxon>
    </lineage>
</organism>
<name>A0ABR1KTV8_9PEZI</name>
<evidence type="ECO:0000313" key="3">
    <source>
        <dbReference type="Proteomes" id="UP001363622"/>
    </source>
</evidence>
<reference evidence="2 3" key="1">
    <citation type="submission" date="2024-04" db="EMBL/GenBank/DDBJ databases">
        <title>Phyllosticta paracitricarpa is synonymous to the EU quarantine fungus P. citricarpa based on phylogenomic analyses.</title>
        <authorList>
            <consortium name="Lawrence Berkeley National Laboratory"/>
            <person name="Van Ingen-Buijs V.A."/>
            <person name="Van Westerhoven A.C."/>
            <person name="Haridas S."/>
            <person name="Skiadas P."/>
            <person name="Martin F."/>
            <person name="Groenewald J.Z."/>
            <person name="Crous P.W."/>
            <person name="Seidl M.F."/>
        </authorList>
    </citation>
    <scope>NUCLEOTIDE SEQUENCE [LARGE SCALE GENOMIC DNA]</scope>
    <source>
        <strain evidence="2 3">CBS 123371</strain>
    </source>
</reference>
<comment type="caution">
    <text evidence="2">The sequence shown here is derived from an EMBL/GenBank/DDBJ whole genome shotgun (WGS) entry which is preliminary data.</text>
</comment>
<dbReference type="EMBL" id="JBBPHU010000002">
    <property type="protein sequence ID" value="KAK7521612.1"/>
    <property type="molecule type" value="Genomic_DNA"/>
</dbReference>
<sequence length="206" mass="22844">MGLPAVDIHRVEPGLAMPTGKPSSPHLHTTTSRFLTLCKARKPRRSQEAKTGEEDVADTHNGSSIETTNYVASHSSLLRIIFFSLGRYSPSDSQLKPTRHVIPCPVSSVCPCNGDGGGAREDAPNGRHHHLYSPAPQSPPVYRVQPTVPSTRIRQVLQRRIYMTVFSRQLTDCIRHYSQQWPPMSKRACVRASKADQSPGVGRWGR</sequence>
<evidence type="ECO:0000313" key="2">
    <source>
        <dbReference type="EMBL" id="KAK7521612.1"/>
    </source>
</evidence>